<feature type="transmembrane region" description="Helical" evidence="5">
    <location>
        <begin position="115"/>
        <end position="136"/>
    </location>
</feature>
<reference evidence="6 7" key="1">
    <citation type="journal article" date="2018" name="Nat. Ecol. Evol.">
        <title>Shark genomes provide insights into elasmobranch evolution and the origin of vertebrates.</title>
        <authorList>
            <person name="Hara Y"/>
            <person name="Yamaguchi K"/>
            <person name="Onimaru K"/>
            <person name="Kadota M"/>
            <person name="Koyanagi M"/>
            <person name="Keeley SD"/>
            <person name="Tatsumi K"/>
            <person name="Tanaka K"/>
            <person name="Motone F"/>
            <person name="Kageyama Y"/>
            <person name="Nozu R"/>
            <person name="Adachi N"/>
            <person name="Nishimura O"/>
            <person name="Nakagawa R"/>
            <person name="Tanegashima C"/>
            <person name="Kiyatake I"/>
            <person name="Matsumoto R"/>
            <person name="Murakumo K"/>
            <person name="Nishida K"/>
            <person name="Terakita A"/>
            <person name="Kuratani S"/>
            <person name="Sato K"/>
            <person name="Hyodo S Kuraku.S."/>
        </authorList>
    </citation>
    <scope>NUCLEOTIDE SEQUENCE [LARGE SCALE GENOMIC DNA]</scope>
</reference>
<evidence type="ECO:0000256" key="4">
    <source>
        <dbReference type="ARBA" id="ARBA00023136"/>
    </source>
</evidence>
<evidence type="ECO:0000313" key="6">
    <source>
        <dbReference type="EMBL" id="GCC33626.1"/>
    </source>
</evidence>
<dbReference type="PANTHER" id="PTHR12952">
    <property type="entry name" value="SYS1"/>
    <property type="match status" value="1"/>
</dbReference>
<proteinExistence type="predicted"/>
<keyword evidence="4 5" id="KW-0472">Membrane</keyword>
<dbReference type="GO" id="GO:0016020">
    <property type="term" value="C:membrane"/>
    <property type="evidence" value="ECO:0007669"/>
    <property type="project" value="UniProtKB-SubCell"/>
</dbReference>
<dbReference type="Proteomes" id="UP000287033">
    <property type="component" value="Unassembled WGS sequence"/>
</dbReference>
<dbReference type="OrthoDB" id="542931at2759"/>
<gene>
    <name evidence="6" type="ORF">chiPu_0012096</name>
</gene>
<dbReference type="Pfam" id="PF09801">
    <property type="entry name" value="SYS1"/>
    <property type="match status" value="1"/>
</dbReference>
<evidence type="ECO:0008006" key="8">
    <source>
        <dbReference type="Google" id="ProtNLM"/>
    </source>
</evidence>
<feature type="transmembrane region" description="Helical" evidence="5">
    <location>
        <begin position="92"/>
        <end position="109"/>
    </location>
</feature>
<evidence type="ECO:0000313" key="7">
    <source>
        <dbReference type="Proteomes" id="UP000287033"/>
    </source>
</evidence>
<comment type="subcellular location">
    <subcellularLocation>
        <location evidence="1">Membrane</location>
        <topology evidence="1">Multi-pass membrane protein</topology>
    </subcellularLocation>
</comment>
<dbReference type="InterPro" id="IPR019185">
    <property type="entry name" value="Integral_membrane_SYS1-rel"/>
</dbReference>
<protein>
    <recommendedName>
        <fullName evidence="8">Transmembrane protein 244</fullName>
    </recommendedName>
</protein>
<keyword evidence="7" id="KW-1185">Reference proteome</keyword>
<sequence>MAFKSKTAGTKIVLLNLLQCLLVFYTLYYMIGSVCFGAFRLNSFDGLIPFDFKTQAAKSNSKYLVNLLSMELTYFTSGILFAIIVKKWVWDYSITVTLIHVILSSAVMTEFPLAWQWWLALGGGLLMMICNGQLVAHCVCQNNPAYSSSNL</sequence>
<feature type="transmembrane region" description="Helical" evidence="5">
    <location>
        <begin position="63"/>
        <end position="85"/>
    </location>
</feature>
<dbReference type="OMA" id="ISCAVMQ"/>
<organism evidence="6 7">
    <name type="scientific">Chiloscyllium punctatum</name>
    <name type="common">Brownbanded bambooshark</name>
    <name type="synonym">Hemiscyllium punctatum</name>
    <dbReference type="NCBI Taxonomy" id="137246"/>
    <lineage>
        <taxon>Eukaryota</taxon>
        <taxon>Metazoa</taxon>
        <taxon>Chordata</taxon>
        <taxon>Craniata</taxon>
        <taxon>Vertebrata</taxon>
        <taxon>Chondrichthyes</taxon>
        <taxon>Elasmobranchii</taxon>
        <taxon>Galeomorphii</taxon>
        <taxon>Galeoidea</taxon>
        <taxon>Orectolobiformes</taxon>
        <taxon>Hemiscylliidae</taxon>
        <taxon>Chiloscyllium</taxon>
    </lineage>
</organism>
<dbReference type="STRING" id="137246.A0A401STC1"/>
<comment type="caution">
    <text evidence="6">The sequence shown here is derived from an EMBL/GenBank/DDBJ whole genome shotgun (WGS) entry which is preliminary data.</text>
</comment>
<evidence type="ECO:0000256" key="3">
    <source>
        <dbReference type="ARBA" id="ARBA00022989"/>
    </source>
</evidence>
<keyword evidence="3 5" id="KW-1133">Transmembrane helix</keyword>
<evidence type="ECO:0000256" key="5">
    <source>
        <dbReference type="SAM" id="Phobius"/>
    </source>
</evidence>
<evidence type="ECO:0000256" key="1">
    <source>
        <dbReference type="ARBA" id="ARBA00004141"/>
    </source>
</evidence>
<keyword evidence="2 5" id="KW-0812">Transmembrane</keyword>
<dbReference type="EMBL" id="BEZZ01000535">
    <property type="protein sequence ID" value="GCC33626.1"/>
    <property type="molecule type" value="Genomic_DNA"/>
</dbReference>
<dbReference type="PANTHER" id="PTHR12952:SF1">
    <property type="entry name" value="TRANSMEMBRANE PROTEIN 244"/>
    <property type="match status" value="1"/>
</dbReference>
<dbReference type="AlphaFoldDB" id="A0A401STC1"/>
<name>A0A401STC1_CHIPU</name>
<evidence type="ECO:0000256" key="2">
    <source>
        <dbReference type="ARBA" id="ARBA00022692"/>
    </source>
</evidence>
<accession>A0A401STC1</accession>